<dbReference type="InterPro" id="IPR005901">
    <property type="entry name" value="GLPGLI"/>
</dbReference>
<evidence type="ECO:0000313" key="1">
    <source>
        <dbReference type="EMBL" id="SFS51843.1"/>
    </source>
</evidence>
<dbReference type="Proteomes" id="UP000199312">
    <property type="component" value="Unassembled WGS sequence"/>
</dbReference>
<keyword evidence="2" id="KW-1185">Reference proteome</keyword>
<organism evidence="1 2">
    <name type="scientific">Lutibacter maritimus</name>
    <dbReference type="NCBI Taxonomy" id="593133"/>
    <lineage>
        <taxon>Bacteria</taxon>
        <taxon>Pseudomonadati</taxon>
        <taxon>Bacteroidota</taxon>
        <taxon>Flavobacteriia</taxon>
        <taxon>Flavobacteriales</taxon>
        <taxon>Flavobacteriaceae</taxon>
        <taxon>Lutibacter</taxon>
    </lineage>
</organism>
<protein>
    <submittedName>
        <fullName evidence="1">GLPGLI family protein</fullName>
    </submittedName>
</protein>
<sequence>MKKIILLSTLLLFTVLSFSQNGKVFVMYKKDIINYYPINNSNPEKQKIMNTIQDGLKESSNSLRYNLIINNNESLFSLEENLAIETDEKSLKFIVGAGGASGDFYMNLKTKEAIRSVELSGEIFNIVSNLDSIKWQITNESKLIGNYKCYKALTTKVVENNVGIFKHPVEAWFVPEIPFGFGPVGFGGLPGLIIEIQYQNVRFYASTIELNTKKGTKIVKPAKGKEVTKDEYNEISKKKGRMIF</sequence>
<gene>
    <name evidence="1" type="ORF">SAMN04488006_1779</name>
</gene>
<dbReference type="STRING" id="593133.SAMN04488006_1779"/>
<dbReference type="OrthoDB" id="1440774at2"/>
<proteinExistence type="predicted"/>
<dbReference type="RefSeq" id="WP_090225036.1">
    <property type="nucleotide sequence ID" value="NZ_FOZP01000004.1"/>
</dbReference>
<accession>A0A1I6QH89</accession>
<dbReference type="AlphaFoldDB" id="A0A1I6QH89"/>
<dbReference type="NCBIfam" id="TIGR01200">
    <property type="entry name" value="GLPGLI"/>
    <property type="match status" value="1"/>
</dbReference>
<reference evidence="2" key="1">
    <citation type="submission" date="2016-10" db="EMBL/GenBank/DDBJ databases">
        <authorList>
            <person name="Varghese N."/>
            <person name="Submissions S."/>
        </authorList>
    </citation>
    <scope>NUCLEOTIDE SEQUENCE [LARGE SCALE GENOMIC DNA]</scope>
    <source>
        <strain evidence="2">DSM 24450</strain>
    </source>
</reference>
<name>A0A1I6QH89_9FLAO</name>
<dbReference type="EMBL" id="FOZP01000004">
    <property type="protein sequence ID" value="SFS51843.1"/>
    <property type="molecule type" value="Genomic_DNA"/>
</dbReference>
<dbReference type="Pfam" id="PF09697">
    <property type="entry name" value="Porph_ging"/>
    <property type="match status" value="1"/>
</dbReference>
<evidence type="ECO:0000313" key="2">
    <source>
        <dbReference type="Proteomes" id="UP000199312"/>
    </source>
</evidence>